<dbReference type="Proteomes" id="UP000239089">
    <property type="component" value="Unassembled WGS sequence"/>
</dbReference>
<dbReference type="InterPro" id="IPR038576">
    <property type="entry name" value="Methyltransf_Zn-bd_dom_put_sf"/>
</dbReference>
<comment type="caution">
    <text evidence="3">The sequence shown here is derived from an EMBL/GenBank/DDBJ whole genome shotgun (WGS) entry which is preliminary data.</text>
</comment>
<dbReference type="Gene3D" id="3.40.50.720">
    <property type="entry name" value="NAD(P)-binding Rossmann-like Domain"/>
    <property type="match status" value="1"/>
</dbReference>
<reference evidence="3 4" key="1">
    <citation type="journal article" date="2018" name="Arch. Microbiol.">
        <title>New insights into the metabolic potential of the phototrophic purple bacterium Rhodopila globiformis DSM 161(T) from its draft genome sequence and evidence for a vanadium-dependent nitrogenase.</title>
        <authorList>
            <person name="Imhoff J.F."/>
            <person name="Rahn T."/>
            <person name="Kunzel S."/>
            <person name="Neulinger S.C."/>
        </authorList>
    </citation>
    <scope>NUCLEOTIDE SEQUENCE [LARGE SCALE GENOMIC DNA]</scope>
    <source>
        <strain evidence="3 4">DSM 16996</strain>
    </source>
</reference>
<gene>
    <name evidence="3" type="ORF">CCR94_05860</name>
</gene>
<dbReference type="InterPro" id="IPR029063">
    <property type="entry name" value="SAM-dependent_MTases_sf"/>
</dbReference>
<evidence type="ECO:0000259" key="2">
    <source>
        <dbReference type="Pfam" id="PF08484"/>
    </source>
</evidence>
<keyword evidence="3" id="KW-0808">Transferase</keyword>
<dbReference type="InterPro" id="IPR013691">
    <property type="entry name" value="MeTrfase_14"/>
</dbReference>
<evidence type="ECO:0000313" key="3">
    <source>
        <dbReference type="EMBL" id="PPQ32334.1"/>
    </source>
</evidence>
<name>A0A2S6NCK1_9HYPH</name>
<sequence>MNALYQRISRCRIGGGANLVPVLDLGEQALTGVFPKSAEIPVGVAPLQLVWCADSGLVQLAHDFNDQAMFGDNYGYRSGLNASMVRHLQRKVAALESLVSLNAGDVVVDIGSNDATTLKSYSRAGLRKIGIDPTGAKFRAFYTDDIALVPDFFSAQAYRSVEPDRQARIVTSIAMFYDLPDPVDFARQVASILHDDGVWHLEQSYLPAMLRATSYDTICHEHLEYYSLAAMVRIMDAADLKVVDVTQNDINGGSFALTVAKKTNGACRVNRAVIDWMLGQEERMGLNTPKPYEAFAARARQHREDLRSLILALNGQGRKVLGYGASTKGNVTLQYCGFTAAEIPAIADVNPDKFGCVTPGSHIPIVSEVEAQAMAPDYFLVLPWHFRENILSREQEFRNRGGRFIFPFPDIEIV</sequence>
<evidence type="ECO:0000313" key="4">
    <source>
        <dbReference type="Proteomes" id="UP000239089"/>
    </source>
</evidence>
<dbReference type="OrthoDB" id="9815644at2"/>
<feature type="domain" description="C-methyltransferase" evidence="2">
    <location>
        <begin position="250"/>
        <end position="409"/>
    </location>
</feature>
<dbReference type="GO" id="GO:0008168">
    <property type="term" value="F:methyltransferase activity"/>
    <property type="evidence" value="ECO:0007669"/>
    <property type="project" value="UniProtKB-KW"/>
</dbReference>
<dbReference type="EMBL" id="NHSJ01000040">
    <property type="protein sequence ID" value="PPQ32334.1"/>
    <property type="molecule type" value="Genomic_DNA"/>
</dbReference>
<dbReference type="Gene3D" id="6.20.50.110">
    <property type="entry name" value="Methyltransferase, zinc-binding domain"/>
    <property type="match status" value="1"/>
</dbReference>
<dbReference type="Gene3D" id="3.40.50.150">
    <property type="entry name" value="Vaccinia Virus protein VP39"/>
    <property type="match status" value="1"/>
</dbReference>
<dbReference type="Pfam" id="PF13489">
    <property type="entry name" value="Methyltransf_23"/>
    <property type="match status" value="1"/>
</dbReference>
<dbReference type="RefSeq" id="WP_104506951.1">
    <property type="nucleotide sequence ID" value="NZ_JACIGC010000013.1"/>
</dbReference>
<keyword evidence="4" id="KW-1185">Reference proteome</keyword>
<evidence type="ECO:0000259" key="1">
    <source>
        <dbReference type="Pfam" id="PF08421"/>
    </source>
</evidence>
<dbReference type="GO" id="GO:0032259">
    <property type="term" value="P:methylation"/>
    <property type="evidence" value="ECO:0007669"/>
    <property type="project" value="UniProtKB-KW"/>
</dbReference>
<dbReference type="InterPro" id="IPR013630">
    <property type="entry name" value="Methyltransf_Zn-bd_dom_put"/>
</dbReference>
<proteinExistence type="predicted"/>
<dbReference type="SUPFAM" id="SSF53335">
    <property type="entry name" value="S-adenosyl-L-methionine-dependent methyltransferases"/>
    <property type="match status" value="1"/>
</dbReference>
<feature type="domain" description="Methyltransferase putative zinc binding" evidence="1">
    <location>
        <begin position="11"/>
        <end position="70"/>
    </location>
</feature>
<accession>A0A2S6NCK1</accession>
<dbReference type="Gene3D" id="6.10.250.3100">
    <property type="match status" value="1"/>
</dbReference>
<dbReference type="AlphaFoldDB" id="A0A2S6NCK1"/>
<keyword evidence="3" id="KW-0489">Methyltransferase</keyword>
<dbReference type="Pfam" id="PF08484">
    <property type="entry name" value="Methyltransf_14"/>
    <property type="match status" value="1"/>
</dbReference>
<organism evidence="3 4">
    <name type="scientific">Rhodoblastus sphagnicola</name>
    <dbReference type="NCBI Taxonomy" id="333368"/>
    <lineage>
        <taxon>Bacteria</taxon>
        <taxon>Pseudomonadati</taxon>
        <taxon>Pseudomonadota</taxon>
        <taxon>Alphaproteobacteria</taxon>
        <taxon>Hyphomicrobiales</taxon>
        <taxon>Rhodoblastaceae</taxon>
        <taxon>Rhodoblastus</taxon>
    </lineage>
</organism>
<protein>
    <submittedName>
        <fullName evidence="3">Methyltransferase</fullName>
    </submittedName>
</protein>
<dbReference type="Pfam" id="PF08421">
    <property type="entry name" value="Methyltransf_13"/>
    <property type="match status" value="1"/>
</dbReference>